<evidence type="ECO:0000313" key="2">
    <source>
        <dbReference type="EMBL" id="KKQ88089.1"/>
    </source>
</evidence>
<feature type="domain" description="Transcription regulator TrmB N-terminal" evidence="1">
    <location>
        <begin position="10"/>
        <end position="74"/>
    </location>
</feature>
<dbReference type="InterPro" id="IPR036390">
    <property type="entry name" value="WH_DNA-bd_sf"/>
</dbReference>
<organism evidence="2 3">
    <name type="scientific">Berkelbacteria bacterium GW2011_GWA2_38_9</name>
    <dbReference type="NCBI Taxonomy" id="1618334"/>
    <lineage>
        <taxon>Bacteria</taxon>
        <taxon>Candidatus Berkelbacteria</taxon>
    </lineage>
</organism>
<evidence type="ECO:0000259" key="1">
    <source>
        <dbReference type="Pfam" id="PF01978"/>
    </source>
</evidence>
<sequence>MISSSLEKKLKDIGLEHKEIIVYSTILELGEAVVSEIAKKSKVERVNTYGVLMRLKDKGLVSESQRSGKKVFIAGNPTQLATLAEQKFLTIKDALPELMSVYNLVSDKPKIQFFEGIDGLLSIYDDIILTCLNLPIEKREILEFATADSAFGLANTRQQELIFRFIRRRVKNKIKISWMSADTPYAREFAKKDKEQLRTSRLVDPAKFPLKTEVDIYGDKMALFGSKEHPLGVIIEHKEMAETQRQIFELAWAGANNAQPVIPVKTGIQS</sequence>
<dbReference type="AlphaFoldDB" id="A0A0G0NQE9"/>
<dbReference type="Pfam" id="PF01978">
    <property type="entry name" value="TrmB"/>
    <property type="match status" value="1"/>
</dbReference>
<name>A0A0G0NQE9_9BACT</name>
<protein>
    <submittedName>
        <fullName evidence="2">Transcriptional regulator TrmB</fullName>
    </submittedName>
</protein>
<gene>
    <name evidence="2" type="ORF">UT11_C0040G0006</name>
</gene>
<dbReference type="InterPro" id="IPR051797">
    <property type="entry name" value="TrmB-like"/>
</dbReference>
<reference evidence="2 3" key="1">
    <citation type="journal article" date="2015" name="Nature">
        <title>rRNA introns, odd ribosomes, and small enigmatic genomes across a large radiation of phyla.</title>
        <authorList>
            <person name="Brown C.T."/>
            <person name="Hug L.A."/>
            <person name="Thomas B.C."/>
            <person name="Sharon I."/>
            <person name="Castelle C.J."/>
            <person name="Singh A."/>
            <person name="Wilkins M.J."/>
            <person name="Williams K.H."/>
            <person name="Banfield J.F."/>
        </authorList>
    </citation>
    <scope>NUCLEOTIDE SEQUENCE [LARGE SCALE GENOMIC DNA]</scope>
</reference>
<accession>A0A0G0NQE9</accession>
<dbReference type="Proteomes" id="UP000033934">
    <property type="component" value="Unassembled WGS sequence"/>
</dbReference>
<dbReference type="InterPro" id="IPR036388">
    <property type="entry name" value="WH-like_DNA-bd_sf"/>
</dbReference>
<dbReference type="InterPro" id="IPR002831">
    <property type="entry name" value="Tscrpt_reg_TrmB_N"/>
</dbReference>
<proteinExistence type="predicted"/>
<dbReference type="PANTHER" id="PTHR34293">
    <property type="entry name" value="HTH-TYPE TRANSCRIPTIONAL REGULATOR TRMBL2"/>
    <property type="match status" value="1"/>
</dbReference>
<dbReference type="Gene3D" id="1.10.10.10">
    <property type="entry name" value="Winged helix-like DNA-binding domain superfamily/Winged helix DNA-binding domain"/>
    <property type="match status" value="1"/>
</dbReference>
<dbReference type="PANTHER" id="PTHR34293:SF1">
    <property type="entry name" value="HTH-TYPE TRANSCRIPTIONAL REGULATOR TRMBL2"/>
    <property type="match status" value="1"/>
</dbReference>
<dbReference type="EMBL" id="LBVO01000040">
    <property type="protein sequence ID" value="KKQ88089.1"/>
    <property type="molecule type" value="Genomic_DNA"/>
</dbReference>
<comment type="caution">
    <text evidence="2">The sequence shown here is derived from an EMBL/GenBank/DDBJ whole genome shotgun (WGS) entry which is preliminary data.</text>
</comment>
<evidence type="ECO:0000313" key="3">
    <source>
        <dbReference type="Proteomes" id="UP000033934"/>
    </source>
</evidence>
<dbReference type="SUPFAM" id="SSF46785">
    <property type="entry name" value="Winged helix' DNA-binding domain"/>
    <property type="match status" value="1"/>
</dbReference>